<keyword evidence="4 6" id="KW-0472">Membrane</keyword>
<dbReference type="OrthoDB" id="2988756at2759"/>
<dbReference type="PANTHER" id="PTHR33048">
    <property type="entry name" value="PTH11-LIKE INTEGRAL MEMBRANE PROTEIN (AFU_ORTHOLOGUE AFUA_5G11245)"/>
    <property type="match status" value="1"/>
</dbReference>
<keyword evidence="3 6" id="KW-1133">Transmembrane helix</keyword>
<gene>
    <name evidence="8" type="ORF">VHEMI08722</name>
</gene>
<feature type="transmembrane region" description="Helical" evidence="6">
    <location>
        <begin position="144"/>
        <end position="165"/>
    </location>
</feature>
<dbReference type="InterPro" id="IPR052337">
    <property type="entry name" value="SAT4-like"/>
</dbReference>
<dbReference type="InterPro" id="IPR049326">
    <property type="entry name" value="Rhodopsin_dom_fungi"/>
</dbReference>
<evidence type="ECO:0000313" key="9">
    <source>
        <dbReference type="Proteomes" id="UP000039046"/>
    </source>
</evidence>
<feature type="transmembrane region" description="Helical" evidence="6">
    <location>
        <begin position="111"/>
        <end position="132"/>
    </location>
</feature>
<accession>A0A0A1TEC9</accession>
<evidence type="ECO:0000256" key="5">
    <source>
        <dbReference type="ARBA" id="ARBA00038359"/>
    </source>
</evidence>
<name>A0A0A1TEC9_9HYPO</name>
<dbReference type="Proteomes" id="UP000039046">
    <property type="component" value="Unassembled WGS sequence"/>
</dbReference>
<evidence type="ECO:0000256" key="6">
    <source>
        <dbReference type="SAM" id="Phobius"/>
    </source>
</evidence>
<protein>
    <recommendedName>
        <fullName evidence="7">Rhodopsin domain-containing protein</fullName>
    </recommendedName>
</protein>
<evidence type="ECO:0000256" key="3">
    <source>
        <dbReference type="ARBA" id="ARBA00022989"/>
    </source>
</evidence>
<dbReference type="AlphaFoldDB" id="A0A0A1TEC9"/>
<dbReference type="GO" id="GO:0016020">
    <property type="term" value="C:membrane"/>
    <property type="evidence" value="ECO:0007669"/>
    <property type="project" value="UniProtKB-SubCell"/>
</dbReference>
<dbReference type="Pfam" id="PF20684">
    <property type="entry name" value="Fung_rhodopsin"/>
    <property type="match status" value="1"/>
</dbReference>
<sequence>MVLSPLFTENYLENRVIELWTLFAIASSSTIFRTYARVRSVRWDGLKMDDASAWIGTVMHGIQAGLGYIFFHYAKGLTNGGLAGQAGDALDADSLEYDQRLLGSKLQVADWAIYTVLLWSYKISILLFYTRLPKPSSNHHRCQIYMATIFVIITFVANIIVVFLGCQPFDHYWQISPNPGLTCQISASGSVIWVSYATNLVTDLCIVAIPLPTLWRSSFPLQNKIVITSIFSARLLVSVFTTAKSALATSNPTTAGATVAAWNSREAFVAALVTNLPVALPVLKTYYRYIRNSIVPMVGKPDASRLRTLKTRSEVIKQISLPSAIPFSSYFGENESDGNTLTNGEIIDMDLKPAGDQIVVSKMVKTVLEDGDRSAV</sequence>
<reference evidence="8 9" key="1">
    <citation type="journal article" date="2015" name="Genome Announc.">
        <title>Draft Genome Sequence and Gene Annotation of the Entomopathogenic Fungus Verticillium hemipterigenum.</title>
        <authorList>
            <person name="Horn F."/>
            <person name="Habel A."/>
            <person name="Scharf D.H."/>
            <person name="Dworschak J."/>
            <person name="Brakhage A.A."/>
            <person name="Guthke R."/>
            <person name="Hertweck C."/>
            <person name="Linde J."/>
        </authorList>
    </citation>
    <scope>NUCLEOTIDE SEQUENCE [LARGE SCALE GENOMIC DNA]</scope>
</reference>
<proteinExistence type="inferred from homology"/>
<evidence type="ECO:0000256" key="1">
    <source>
        <dbReference type="ARBA" id="ARBA00004141"/>
    </source>
</evidence>
<comment type="subcellular location">
    <subcellularLocation>
        <location evidence="1">Membrane</location>
        <topology evidence="1">Multi-pass membrane protein</topology>
    </subcellularLocation>
</comment>
<evidence type="ECO:0000313" key="8">
    <source>
        <dbReference type="EMBL" id="CEJ93109.1"/>
    </source>
</evidence>
<evidence type="ECO:0000256" key="2">
    <source>
        <dbReference type="ARBA" id="ARBA00022692"/>
    </source>
</evidence>
<dbReference type="PANTHER" id="PTHR33048:SF105">
    <property type="match status" value="1"/>
</dbReference>
<evidence type="ECO:0000259" key="7">
    <source>
        <dbReference type="Pfam" id="PF20684"/>
    </source>
</evidence>
<dbReference type="HOGENOM" id="CLU_019101_0_1_1"/>
<keyword evidence="2 6" id="KW-0812">Transmembrane</keyword>
<feature type="transmembrane region" description="Helical" evidence="6">
    <location>
        <begin position="50"/>
        <end position="71"/>
    </location>
</feature>
<keyword evidence="9" id="KW-1185">Reference proteome</keyword>
<feature type="transmembrane region" description="Helical" evidence="6">
    <location>
        <begin position="20"/>
        <end position="38"/>
    </location>
</feature>
<dbReference type="STRING" id="1531966.A0A0A1TEC9"/>
<evidence type="ECO:0000256" key="4">
    <source>
        <dbReference type="ARBA" id="ARBA00023136"/>
    </source>
</evidence>
<organism evidence="8 9">
    <name type="scientific">[Torrubiella] hemipterigena</name>
    <dbReference type="NCBI Taxonomy" id="1531966"/>
    <lineage>
        <taxon>Eukaryota</taxon>
        <taxon>Fungi</taxon>
        <taxon>Dikarya</taxon>
        <taxon>Ascomycota</taxon>
        <taxon>Pezizomycotina</taxon>
        <taxon>Sordariomycetes</taxon>
        <taxon>Hypocreomycetidae</taxon>
        <taxon>Hypocreales</taxon>
        <taxon>Clavicipitaceae</taxon>
        <taxon>Clavicipitaceae incertae sedis</taxon>
        <taxon>'Torrubiella' clade</taxon>
    </lineage>
</organism>
<comment type="similarity">
    <text evidence="5">Belongs to the SAT4 family.</text>
</comment>
<dbReference type="EMBL" id="CDHN01000005">
    <property type="protein sequence ID" value="CEJ93109.1"/>
    <property type="molecule type" value="Genomic_DNA"/>
</dbReference>
<feature type="domain" description="Rhodopsin" evidence="7">
    <location>
        <begin position="33"/>
        <end position="284"/>
    </location>
</feature>